<organism evidence="1 2">
    <name type="scientific">Eumeta variegata</name>
    <name type="common">Bagworm moth</name>
    <name type="synonym">Eumeta japonica</name>
    <dbReference type="NCBI Taxonomy" id="151549"/>
    <lineage>
        <taxon>Eukaryota</taxon>
        <taxon>Metazoa</taxon>
        <taxon>Ecdysozoa</taxon>
        <taxon>Arthropoda</taxon>
        <taxon>Hexapoda</taxon>
        <taxon>Insecta</taxon>
        <taxon>Pterygota</taxon>
        <taxon>Neoptera</taxon>
        <taxon>Endopterygota</taxon>
        <taxon>Lepidoptera</taxon>
        <taxon>Glossata</taxon>
        <taxon>Ditrysia</taxon>
        <taxon>Tineoidea</taxon>
        <taxon>Psychidae</taxon>
        <taxon>Oiketicinae</taxon>
        <taxon>Eumeta</taxon>
    </lineage>
</organism>
<accession>A0A4C1Z348</accession>
<dbReference type="AlphaFoldDB" id="A0A4C1Z348"/>
<sequence length="86" mass="10005">MGRPTKDAAHRSHPYCKPLRNSIDYHIRLDYDDYLTTATLWAIDKGLVHIHRRIQTYSTRIAAVSRYATRATERARAPAPRCVRQL</sequence>
<protein>
    <submittedName>
        <fullName evidence="1">Uncharacterized protein</fullName>
    </submittedName>
</protein>
<proteinExistence type="predicted"/>
<evidence type="ECO:0000313" key="1">
    <source>
        <dbReference type="EMBL" id="GBP81035.1"/>
    </source>
</evidence>
<gene>
    <name evidence="1" type="ORF">EVAR_41031_1</name>
</gene>
<dbReference type="Proteomes" id="UP000299102">
    <property type="component" value="Unassembled WGS sequence"/>
</dbReference>
<comment type="caution">
    <text evidence="1">The sequence shown here is derived from an EMBL/GenBank/DDBJ whole genome shotgun (WGS) entry which is preliminary data.</text>
</comment>
<dbReference type="EMBL" id="BGZK01001493">
    <property type="protein sequence ID" value="GBP81035.1"/>
    <property type="molecule type" value="Genomic_DNA"/>
</dbReference>
<name>A0A4C1Z348_EUMVA</name>
<keyword evidence="2" id="KW-1185">Reference proteome</keyword>
<evidence type="ECO:0000313" key="2">
    <source>
        <dbReference type="Proteomes" id="UP000299102"/>
    </source>
</evidence>
<reference evidence="1 2" key="1">
    <citation type="journal article" date="2019" name="Commun. Biol.">
        <title>The bagworm genome reveals a unique fibroin gene that provides high tensile strength.</title>
        <authorList>
            <person name="Kono N."/>
            <person name="Nakamura H."/>
            <person name="Ohtoshi R."/>
            <person name="Tomita M."/>
            <person name="Numata K."/>
            <person name="Arakawa K."/>
        </authorList>
    </citation>
    <scope>NUCLEOTIDE SEQUENCE [LARGE SCALE GENOMIC DNA]</scope>
</reference>